<organism evidence="8 9">
    <name type="scientific">Synchytrium microbalum</name>
    <dbReference type="NCBI Taxonomy" id="1806994"/>
    <lineage>
        <taxon>Eukaryota</taxon>
        <taxon>Fungi</taxon>
        <taxon>Fungi incertae sedis</taxon>
        <taxon>Chytridiomycota</taxon>
        <taxon>Chytridiomycota incertae sedis</taxon>
        <taxon>Chytridiomycetes</taxon>
        <taxon>Synchytriales</taxon>
        <taxon>Synchytriaceae</taxon>
        <taxon>Synchytrium</taxon>
    </lineage>
</organism>
<comment type="pathway">
    <text evidence="7">Protein modification; protein glycosylation.</text>
</comment>
<keyword evidence="3 7" id="KW-0812">Transmembrane</keyword>
<dbReference type="UniPathway" id="UPA00378"/>
<proteinExistence type="inferred from homology"/>
<evidence type="ECO:0000256" key="6">
    <source>
        <dbReference type="ARBA" id="ARBA00023136"/>
    </source>
</evidence>
<protein>
    <recommendedName>
        <fullName evidence="7">Dolichol-phosphate mannosyltransferase subunit 3</fullName>
    </recommendedName>
</protein>
<dbReference type="GO" id="GO:0006506">
    <property type="term" value="P:GPI anchor biosynthetic process"/>
    <property type="evidence" value="ECO:0007669"/>
    <property type="project" value="TreeGrafter"/>
</dbReference>
<evidence type="ECO:0000313" key="9">
    <source>
        <dbReference type="Proteomes" id="UP000319731"/>
    </source>
</evidence>
<dbReference type="STRING" id="1806994.A0A507BSF3"/>
<comment type="subunit">
    <text evidence="7">Component of the dolichol-phosphate mannose (DPM) synthase complex.</text>
</comment>
<dbReference type="EMBL" id="QEAO01000036">
    <property type="protein sequence ID" value="TPX32007.1"/>
    <property type="molecule type" value="Genomic_DNA"/>
</dbReference>
<evidence type="ECO:0000313" key="8">
    <source>
        <dbReference type="EMBL" id="TPX32007.1"/>
    </source>
</evidence>
<evidence type="ECO:0000256" key="5">
    <source>
        <dbReference type="ARBA" id="ARBA00022989"/>
    </source>
</evidence>
<dbReference type="GO" id="GO:0033185">
    <property type="term" value="C:dolichol-phosphate-mannose synthase complex"/>
    <property type="evidence" value="ECO:0007669"/>
    <property type="project" value="TreeGrafter"/>
</dbReference>
<evidence type="ECO:0000256" key="4">
    <source>
        <dbReference type="ARBA" id="ARBA00022824"/>
    </source>
</evidence>
<dbReference type="PANTHER" id="PTHR16433:SF0">
    <property type="entry name" value="DOLICHOL-PHOSPHATE MANNOSYLTRANSFERASE SUBUNIT 3"/>
    <property type="match status" value="1"/>
</dbReference>
<dbReference type="InterPro" id="IPR013174">
    <property type="entry name" value="DPM3"/>
</dbReference>
<evidence type="ECO:0000256" key="7">
    <source>
        <dbReference type="RuleBase" id="RU365085"/>
    </source>
</evidence>
<comment type="similarity">
    <text evidence="2 7">Belongs to the DPM3 family.</text>
</comment>
<keyword evidence="4 7" id="KW-0256">Endoplasmic reticulum</keyword>
<dbReference type="GeneID" id="42006053"/>
<keyword evidence="6 7" id="KW-0472">Membrane</keyword>
<accession>A0A507BSF3</accession>
<evidence type="ECO:0000256" key="1">
    <source>
        <dbReference type="ARBA" id="ARBA00004477"/>
    </source>
</evidence>
<comment type="caution">
    <text evidence="7">Lacks conserved residue(s) required for the propagation of feature annotation.</text>
</comment>
<evidence type="ECO:0000256" key="3">
    <source>
        <dbReference type="ARBA" id="ARBA00022692"/>
    </source>
</evidence>
<keyword evidence="9" id="KW-1185">Reference proteome</keyword>
<comment type="subcellular location">
    <subcellularLocation>
        <location evidence="1 7">Endoplasmic reticulum membrane</location>
        <topology evidence="1 7">Multi-pass membrane protein</topology>
    </subcellularLocation>
</comment>
<dbReference type="RefSeq" id="XP_031023303.1">
    <property type="nucleotide sequence ID" value="XM_031170756.1"/>
</dbReference>
<reference evidence="8 9" key="1">
    <citation type="journal article" date="2019" name="Sci. Rep.">
        <title>Comparative genomics of chytrid fungi reveal insights into the obligate biotrophic and pathogenic lifestyle of Synchytrium endobioticum.</title>
        <authorList>
            <person name="van de Vossenberg B.T.L.H."/>
            <person name="Warris S."/>
            <person name="Nguyen H.D.T."/>
            <person name="van Gent-Pelzer M.P.E."/>
            <person name="Joly D.L."/>
            <person name="van de Geest H.C."/>
            <person name="Bonants P.J.M."/>
            <person name="Smith D.S."/>
            <person name="Levesque C.A."/>
            <person name="van der Lee T.A.J."/>
        </authorList>
    </citation>
    <scope>NUCLEOTIDE SEQUENCE [LARGE SCALE GENOMIC DNA]</scope>
    <source>
        <strain evidence="8 9">JEL517</strain>
    </source>
</reference>
<comment type="caution">
    <text evidence="8">The sequence shown here is derived from an EMBL/GenBank/DDBJ whole genome shotgun (WGS) entry which is preliminary data.</text>
</comment>
<comment type="function">
    <text evidence="7">Stabilizer subunit of the dolichol-phosphate mannose (DPM) synthase complex; tethers catalytic subunit to the ER.</text>
</comment>
<dbReference type="Pfam" id="PF08285">
    <property type="entry name" value="DPM3"/>
    <property type="match status" value="1"/>
</dbReference>
<dbReference type="PANTHER" id="PTHR16433">
    <property type="entry name" value="DOLICHOL-PHOSPHATE MANNOSYLTRANSFERASE SUBUNIT 3"/>
    <property type="match status" value="1"/>
</dbReference>
<name>A0A507BSF3_9FUNG</name>
<dbReference type="AlphaFoldDB" id="A0A507BSF3"/>
<dbReference type="Proteomes" id="UP000319731">
    <property type="component" value="Unassembled WGS sequence"/>
</dbReference>
<sequence length="96" mass="10385">MSRATSFAAQFGIIALVYLATLFHTQLVPSLSLPAWIDQIAPLPWWCLVTFGSYSLGSIGFALVSFPDAPKSAFDSLMTEIDMARAELSKKGVDVS</sequence>
<dbReference type="GO" id="GO:0005789">
    <property type="term" value="C:endoplasmic reticulum membrane"/>
    <property type="evidence" value="ECO:0007669"/>
    <property type="project" value="UniProtKB-SubCell"/>
</dbReference>
<keyword evidence="5 7" id="KW-1133">Transmembrane helix</keyword>
<evidence type="ECO:0000256" key="2">
    <source>
        <dbReference type="ARBA" id="ARBA00010430"/>
    </source>
</evidence>
<gene>
    <name evidence="8" type="ORF">SmJEL517_g04828</name>
</gene>
<feature type="transmembrane region" description="Helical" evidence="7">
    <location>
        <begin position="43"/>
        <end position="64"/>
    </location>
</feature>
<dbReference type="OrthoDB" id="2014333at2759"/>